<dbReference type="Pfam" id="PF00628">
    <property type="entry name" value="PHD"/>
    <property type="match status" value="1"/>
</dbReference>
<protein>
    <submittedName>
        <fullName evidence="10">PHD finger family protein</fullName>
    </submittedName>
</protein>
<dbReference type="InterPro" id="IPR056618">
    <property type="entry name" value="Chromo_PTM"/>
</dbReference>
<feature type="compositionally biased region" description="Low complexity" evidence="7">
    <location>
        <begin position="1303"/>
        <end position="1317"/>
    </location>
</feature>
<dbReference type="GO" id="GO:0005634">
    <property type="term" value="C:nucleus"/>
    <property type="evidence" value="ECO:0007669"/>
    <property type="project" value="UniProtKB-SubCell"/>
</dbReference>
<dbReference type="InterPro" id="IPR013083">
    <property type="entry name" value="Znf_RING/FYVE/PHD"/>
</dbReference>
<dbReference type="InterPro" id="IPR019787">
    <property type="entry name" value="Znf_PHD-finger"/>
</dbReference>
<accession>A0A2U1MW38</accession>
<dbReference type="PROSITE" id="PS01359">
    <property type="entry name" value="ZF_PHD_1"/>
    <property type="match status" value="2"/>
</dbReference>
<dbReference type="CDD" id="cd20401">
    <property type="entry name" value="Tudor_AtPTM-like"/>
    <property type="match status" value="1"/>
</dbReference>
<feature type="region of interest" description="Disordered" evidence="7">
    <location>
        <begin position="1299"/>
        <end position="1351"/>
    </location>
</feature>
<evidence type="ECO:0000313" key="10">
    <source>
        <dbReference type="EMBL" id="PWA65468.1"/>
    </source>
</evidence>
<comment type="caution">
    <text evidence="10">The sequence shown here is derived from an EMBL/GenBank/DDBJ whole genome shotgun (WGS) entry which is preliminary data.</text>
</comment>
<dbReference type="GO" id="GO:0000785">
    <property type="term" value="C:chromatin"/>
    <property type="evidence" value="ECO:0007669"/>
    <property type="project" value="UniProtKB-ARBA"/>
</dbReference>
<keyword evidence="2" id="KW-0479">Metal-binding</keyword>
<dbReference type="InterPro" id="IPR001965">
    <property type="entry name" value="Znf_PHD"/>
</dbReference>
<keyword evidence="4" id="KW-0862">Zinc</keyword>
<dbReference type="InterPro" id="IPR011011">
    <property type="entry name" value="Znf_FYVE_PHD"/>
</dbReference>
<sequence length="1741" mass="194139">MEPEAVKRGRGRKRKRKNEKGAGEKSAKNGPGRGAGKSTVLVGRYVKKEFDDSGEFLGKIVSYDAGLYRVDYEDGDCEDLETREVKGFLVEDGEMDAAFHKRRKALDGFITRKYNKIRAAKAQVEVQAQAQVQVQSGGANKKVENVVSDDKVEPEINEIVELANGDKVEVEAEVENESSSDVSDDEPSFDVVEVEVPLVPPPELPPSSGNIAVPEEHVSYLLSVYSFLRSFSVCLFLSPFGLDEFVGALNSTVHNTLLDSVHVALIRTLKSHVENLSSEGSEVAAKCLRSMDWSLLDSLTWPMFIVQYLTTMRYAEGPEWKEFYVTVLEKDYCTLSAGRKLTVLQILCDDASNSAELRAEIDNREESEFGLDPDRVVTPVEIIPKTNESVRRKGRPRKNPDQEDVSESHKKAISSAPNAVVSKPTNGADVDEDGNGDECRLCGMDGTLICCDGCPSSYHSRCIGVMKMFIPQGDWYCPECTINRSGPKVTNTTSLRGAEYFGIDPYEQVFLGSCDHLLVVKTSRSSELHVRYYSPVDVLNVVNALTCSAEHRTLYMEICKGILQYWEIPEHVFSLAKVEIDEKFPNKDGEQLTLTLMEKGSDNVANAINTGNVDGVGELSLKDAIVTLPEEKCKEIVEVKDSHQPYRQVVEDNTHLGNSTNLACVNVEPLACVNVEPLACVKVEPSSLSGNLSVKESAVCISENGNCNNESNMAYYTKQATLLFGGRAAGGWLYNGSSFKAQAYVNAYSHGDFAASAAASLAILSSEEKPSIQAESSINHRKFMSANYTLQAKAFALAAKRFYWPNYERKLFEVPRERCGWCVACQANINSRRGCYLNSAFSNAIKSAAKILSTMQPSKNVEGSLASIATYVLFMEESLRGLTVGPFVTGNYRNQWRKLVEEATTLKEIKAFLLEFERSIREIAFSADWIRLVDDIGVENQATQNAKTVAGSTQKRGLGRRGRKPPPAVIPEITETDGKDSSSDIAWWRGGLLSKHIFQKGVLPQKMLKHAARQGGCAIINSVQYIDGLEVPKRSRQFIWRAAVDMSKTASQLALQVRYLDLHVRWNELVCPEQPLQDGKGPEAEASAFRNACIVDKKIVGNKISYGVIFENQKHLPSRVLKRVLEVEETEDKKEKNWFVEMHIPLYLIKDYEKKVTKTVMPSAAKHVSALSSLGRKKFKAPGKNVFSFLVQKRDNMGKCLCTSCQLDVSFRVSAKCSACQGYCHEQCAVGSRAQTAGKIELITTCKKCYVEKVATPQREIVGDSPTSPLLLRGQESQQPTKIVIKLGKQSSFQKPIEYTNQSSQKKNPPSNLSNKSKSGKKIDQKKHLTGSGYQSYEKKPKKKINPNGSISNSKASKYCLGLIWKKRNPSDTGIDFRLRNILMKNNPNGHLLAPKCQLCAQPYNKDLMYICCEKCKYWFHADSVELQESKVMELFGFKCSRCRRIRIPICPYTDPEERKKLESRKAALEKAVKGRYMDTDSELDSNDDLDSEPDSAPAFDSVEAGDVQEENPYDSYLMADQVNHQRLEMDFEPPFSVSGPVSKKLAVRRHIKSEKESDGISENNPACDLPANNLNSAAGESSTPIVEWNVSTNGFEDNMMFDYGDLNYEDMEFEPQTYFSFNELLVADDGVQTDKGDRNPPGDMTEQVVKTEKVDNPSIDGPNPEQFQMDVTYDQQEPMFSVESGLEMVPCRVCSQADPIPDLFCQTCGLWLHQHCSPWEEDSSWDPEIGWKCGNCRDWC</sequence>
<dbReference type="Pfam" id="PF21743">
    <property type="entry name" value="PTM_DIR17_Tudor"/>
    <property type="match status" value="1"/>
</dbReference>
<dbReference type="Pfam" id="PF02791">
    <property type="entry name" value="DDT"/>
    <property type="match status" value="1"/>
</dbReference>
<dbReference type="Pfam" id="PF15612">
    <property type="entry name" value="WHIM1"/>
    <property type="match status" value="1"/>
</dbReference>
<feature type="domain" description="PHD-type" evidence="8">
    <location>
        <begin position="436"/>
        <end position="483"/>
    </location>
</feature>
<dbReference type="PROSITE" id="PS50827">
    <property type="entry name" value="DDT"/>
    <property type="match status" value="1"/>
</dbReference>
<name>A0A2U1MW38_ARTAN</name>
<keyword evidence="11" id="KW-1185">Reference proteome</keyword>
<proteinExistence type="predicted"/>
<dbReference type="Pfam" id="PF24294">
    <property type="entry name" value="Chromo_PTM"/>
    <property type="match status" value="1"/>
</dbReference>
<feature type="domain" description="DDT" evidence="9">
    <location>
        <begin position="215"/>
        <end position="275"/>
    </location>
</feature>
<feature type="region of interest" description="Disordered" evidence="7">
    <location>
        <begin position="1"/>
        <end position="38"/>
    </location>
</feature>
<dbReference type="EMBL" id="PKPP01004218">
    <property type="protein sequence ID" value="PWA65468.1"/>
    <property type="molecule type" value="Genomic_DNA"/>
</dbReference>
<feature type="compositionally biased region" description="Basic and acidic residues" evidence="7">
    <location>
        <begin position="398"/>
        <end position="410"/>
    </location>
</feature>
<evidence type="ECO:0000259" key="9">
    <source>
        <dbReference type="PROSITE" id="PS50827"/>
    </source>
</evidence>
<evidence type="ECO:0000256" key="5">
    <source>
        <dbReference type="ARBA" id="ARBA00023242"/>
    </source>
</evidence>
<reference evidence="10 11" key="1">
    <citation type="journal article" date="2018" name="Mol. Plant">
        <title>The genome of Artemisia annua provides insight into the evolution of Asteraceae family and artemisinin biosynthesis.</title>
        <authorList>
            <person name="Shen Q."/>
            <person name="Zhang L."/>
            <person name="Liao Z."/>
            <person name="Wang S."/>
            <person name="Yan T."/>
            <person name="Shi P."/>
            <person name="Liu M."/>
            <person name="Fu X."/>
            <person name="Pan Q."/>
            <person name="Wang Y."/>
            <person name="Lv Z."/>
            <person name="Lu X."/>
            <person name="Zhang F."/>
            <person name="Jiang W."/>
            <person name="Ma Y."/>
            <person name="Chen M."/>
            <person name="Hao X."/>
            <person name="Li L."/>
            <person name="Tang Y."/>
            <person name="Lv G."/>
            <person name="Zhou Y."/>
            <person name="Sun X."/>
            <person name="Brodelius P.E."/>
            <person name="Rose J.K.C."/>
            <person name="Tang K."/>
        </authorList>
    </citation>
    <scope>NUCLEOTIDE SEQUENCE [LARGE SCALE GENOMIC DNA]</scope>
    <source>
        <strain evidence="11">cv. Huhao1</strain>
        <tissue evidence="10">Leaf</tissue>
    </source>
</reference>
<dbReference type="SUPFAM" id="SSF57903">
    <property type="entry name" value="FYVE/PHD zinc finger"/>
    <property type="match status" value="2"/>
</dbReference>
<comment type="subcellular location">
    <subcellularLocation>
        <location evidence="1">Nucleus</location>
    </subcellularLocation>
</comment>
<dbReference type="PROSITE" id="PS50016">
    <property type="entry name" value="ZF_PHD_2"/>
    <property type="match status" value="2"/>
</dbReference>
<dbReference type="CDD" id="cd15489">
    <property type="entry name" value="PHD_SF"/>
    <property type="match status" value="2"/>
</dbReference>
<keyword evidence="3 6" id="KW-0863">Zinc-finger</keyword>
<feature type="compositionally biased region" description="Basic residues" evidence="7">
    <location>
        <begin position="8"/>
        <end position="18"/>
    </location>
</feature>
<dbReference type="InterPro" id="IPR047365">
    <property type="entry name" value="Tudor_AtPTM-like"/>
</dbReference>
<evidence type="ECO:0000259" key="8">
    <source>
        <dbReference type="PROSITE" id="PS50016"/>
    </source>
</evidence>
<dbReference type="GO" id="GO:0008270">
    <property type="term" value="F:zinc ion binding"/>
    <property type="evidence" value="ECO:0007669"/>
    <property type="project" value="UniProtKB-KW"/>
</dbReference>
<evidence type="ECO:0000256" key="4">
    <source>
        <dbReference type="ARBA" id="ARBA00022833"/>
    </source>
</evidence>
<dbReference type="SMART" id="SM00571">
    <property type="entry name" value="DDT"/>
    <property type="match status" value="1"/>
</dbReference>
<evidence type="ECO:0000256" key="2">
    <source>
        <dbReference type="ARBA" id="ARBA00022723"/>
    </source>
</evidence>
<dbReference type="SMART" id="SM00249">
    <property type="entry name" value="PHD"/>
    <property type="match status" value="4"/>
</dbReference>
<keyword evidence="5" id="KW-0539">Nucleus</keyword>
<feature type="compositionally biased region" description="Acidic residues" evidence="7">
    <location>
        <begin position="1480"/>
        <end position="1494"/>
    </location>
</feature>
<evidence type="ECO:0000256" key="3">
    <source>
        <dbReference type="ARBA" id="ARBA00022771"/>
    </source>
</evidence>
<dbReference type="Gene3D" id="3.30.40.10">
    <property type="entry name" value="Zinc/RING finger domain, C3HC4 (zinc finger)"/>
    <property type="match status" value="2"/>
</dbReference>
<dbReference type="STRING" id="35608.A0A2U1MW38"/>
<dbReference type="InterPro" id="IPR019786">
    <property type="entry name" value="Zinc_finger_PHD-type_CS"/>
</dbReference>
<evidence type="ECO:0000256" key="7">
    <source>
        <dbReference type="SAM" id="MobiDB-lite"/>
    </source>
</evidence>
<evidence type="ECO:0000256" key="6">
    <source>
        <dbReference type="PROSITE-ProRule" id="PRU00146"/>
    </source>
</evidence>
<dbReference type="CDD" id="cd15532">
    <property type="entry name" value="PHD2_CHD_II"/>
    <property type="match status" value="1"/>
</dbReference>
<evidence type="ECO:0000256" key="1">
    <source>
        <dbReference type="ARBA" id="ARBA00004123"/>
    </source>
</evidence>
<organism evidence="10 11">
    <name type="scientific">Artemisia annua</name>
    <name type="common">Sweet wormwood</name>
    <dbReference type="NCBI Taxonomy" id="35608"/>
    <lineage>
        <taxon>Eukaryota</taxon>
        <taxon>Viridiplantae</taxon>
        <taxon>Streptophyta</taxon>
        <taxon>Embryophyta</taxon>
        <taxon>Tracheophyta</taxon>
        <taxon>Spermatophyta</taxon>
        <taxon>Magnoliopsida</taxon>
        <taxon>eudicotyledons</taxon>
        <taxon>Gunneridae</taxon>
        <taxon>Pentapetalae</taxon>
        <taxon>asterids</taxon>
        <taxon>campanulids</taxon>
        <taxon>Asterales</taxon>
        <taxon>Asteraceae</taxon>
        <taxon>Asteroideae</taxon>
        <taxon>Anthemideae</taxon>
        <taxon>Artemisiinae</taxon>
        <taxon>Artemisia</taxon>
    </lineage>
</organism>
<evidence type="ECO:0000313" key="11">
    <source>
        <dbReference type="Proteomes" id="UP000245207"/>
    </source>
</evidence>
<dbReference type="InterPro" id="IPR018501">
    <property type="entry name" value="DDT_dom"/>
</dbReference>
<feature type="region of interest" description="Disordered" evidence="7">
    <location>
        <begin position="384"/>
        <end position="430"/>
    </location>
</feature>
<dbReference type="PANTHER" id="PTHR46508:SF1">
    <property type="entry name" value="PHD FINGER FAMILY PROTEIN"/>
    <property type="match status" value="1"/>
</dbReference>
<feature type="region of interest" description="Disordered" evidence="7">
    <location>
        <begin position="1477"/>
        <end position="1506"/>
    </location>
</feature>
<dbReference type="Proteomes" id="UP000245207">
    <property type="component" value="Unassembled WGS sequence"/>
</dbReference>
<feature type="domain" description="PHD-type" evidence="8">
    <location>
        <begin position="1689"/>
        <end position="1740"/>
    </location>
</feature>
<dbReference type="OrthoDB" id="784962at2759"/>
<feature type="region of interest" description="Disordered" evidence="7">
    <location>
        <begin position="947"/>
        <end position="970"/>
    </location>
</feature>
<dbReference type="InterPro" id="IPR028942">
    <property type="entry name" value="WHIM1_dom"/>
</dbReference>
<gene>
    <name evidence="10" type="ORF">CTI12_AA335460</name>
</gene>
<dbReference type="PANTHER" id="PTHR46508">
    <property type="entry name" value="PHD FINGER FAMILY PROTEIN"/>
    <property type="match status" value="1"/>
</dbReference>